<proteinExistence type="predicted"/>
<dbReference type="Proteomes" id="UP000193920">
    <property type="component" value="Unassembled WGS sequence"/>
</dbReference>
<dbReference type="AlphaFoldDB" id="A0A1Y2DA53"/>
<feature type="chain" id="PRO_5010989679" evidence="2">
    <location>
        <begin position="19"/>
        <end position="59"/>
    </location>
</feature>
<accession>A0A1Y2DA53</accession>
<evidence type="ECO:0000313" key="4">
    <source>
        <dbReference type="Proteomes" id="UP000193920"/>
    </source>
</evidence>
<keyword evidence="2" id="KW-0732">Signal</keyword>
<gene>
    <name evidence="3" type="ORF">LY90DRAFT_701916</name>
</gene>
<reference evidence="3 4" key="1">
    <citation type="submission" date="2016-08" db="EMBL/GenBank/DDBJ databases">
        <title>A Parts List for Fungal Cellulosomes Revealed by Comparative Genomics.</title>
        <authorList>
            <consortium name="DOE Joint Genome Institute"/>
            <person name="Haitjema C.H."/>
            <person name="Gilmore S.P."/>
            <person name="Henske J.K."/>
            <person name="Solomon K.V."/>
            <person name="De Groot R."/>
            <person name="Kuo A."/>
            <person name="Mondo S.J."/>
            <person name="Salamov A.A."/>
            <person name="Labutti K."/>
            <person name="Zhao Z."/>
            <person name="Chiniquy J."/>
            <person name="Barry K."/>
            <person name="Brewer H.M."/>
            <person name="Purvine S.O."/>
            <person name="Wright A.T."/>
            <person name="Boxma B."/>
            <person name="Van Alen T."/>
            <person name="Hackstein J.H."/>
            <person name="Baker S.E."/>
            <person name="Grigoriev I.V."/>
            <person name="O'Malley M.A."/>
        </authorList>
    </citation>
    <scope>NUCLEOTIDE SEQUENCE [LARGE SCALE GENOMIC DNA]</scope>
    <source>
        <strain evidence="3 4">G1</strain>
    </source>
</reference>
<sequence length="59" mass="6332">MKFFNVLVFLALACAVQGAPAFGGVIDTTRTKASNIRVRRGLPEANETNDDASTRPIPL</sequence>
<name>A0A1Y2DA53_9FUNG</name>
<protein>
    <submittedName>
        <fullName evidence="3">Uncharacterized protein</fullName>
    </submittedName>
</protein>
<dbReference type="EMBL" id="MCOG01000075">
    <property type="protein sequence ID" value="ORY56034.1"/>
    <property type="molecule type" value="Genomic_DNA"/>
</dbReference>
<evidence type="ECO:0000256" key="1">
    <source>
        <dbReference type="SAM" id="MobiDB-lite"/>
    </source>
</evidence>
<feature type="region of interest" description="Disordered" evidence="1">
    <location>
        <begin position="39"/>
        <end position="59"/>
    </location>
</feature>
<feature type="signal peptide" evidence="2">
    <location>
        <begin position="1"/>
        <end position="18"/>
    </location>
</feature>
<organism evidence="3 4">
    <name type="scientific">Neocallimastix californiae</name>
    <dbReference type="NCBI Taxonomy" id="1754190"/>
    <lineage>
        <taxon>Eukaryota</taxon>
        <taxon>Fungi</taxon>
        <taxon>Fungi incertae sedis</taxon>
        <taxon>Chytridiomycota</taxon>
        <taxon>Chytridiomycota incertae sedis</taxon>
        <taxon>Neocallimastigomycetes</taxon>
        <taxon>Neocallimastigales</taxon>
        <taxon>Neocallimastigaceae</taxon>
        <taxon>Neocallimastix</taxon>
    </lineage>
</organism>
<keyword evidence="4" id="KW-1185">Reference proteome</keyword>
<comment type="caution">
    <text evidence="3">The sequence shown here is derived from an EMBL/GenBank/DDBJ whole genome shotgun (WGS) entry which is preliminary data.</text>
</comment>
<evidence type="ECO:0000256" key="2">
    <source>
        <dbReference type="SAM" id="SignalP"/>
    </source>
</evidence>
<evidence type="ECO:0000313" key="3">
    <source>
        <dbReference type="EMBL" id="ORY56034.1"/>
    </source>
</evidence>